<feature type="region of interest" description="Disordered" evidence="1">
    <location>
        <begin position="244"/>
        <end position="269"/>
    </location>
</feature>
<organism evidence="3 4">
    <name type="scientific">Aspergillus pseudotamarii</name>
    <dbReference type="NCBI Taxonomy" id="132259"/>
    <lineage>
        <taxon>Eukaryota</taxon>
        <taxon>Fungi</taxon>
        <taxon>Dikarya</taxon>
        <taxon>Ascomycota</taxon>
        <taxon>Pezizomycotina</taxon>
        <taxon>Eurotiomycetes</taxon>
        <taxon>Eurotiomycetidae</taxon>
        <taxon>Eurotiales</taxon>
        <taxon>Aspergillaceae</taxon>
        <taxon>Aspergillus</taxon>
        <taxon>Aspergillus subgen. Circumdati</taxon>
    </lineage>
</organism>
<evidence type="ECO:0000313" key="4">
    <source>
        <dbReference type="Proteomes" id="UP000325672"/>
    </source>
</evidence>
<dbReference type="AlphaFoldDB" id="A0A5N6SA63"/>
<dbReference type="GeneID" id="43645267"/>
<accession>A0A5N6SA63</accession>
<feature type="compositionally biased region" description="Acidic residues" evidence="1">
    <location>
        <begin position="142"/>
        <end position="154"/>
    </location>
</feature>
<sequence>MDYAAQNGDKGCPTATSKSFGTSFGFGFAFGDQSNLGTEKYWMRAASPVAVEEPQPEPQPEVEPVAAPDPEPVPDAKLPDHPLYDNWDNLSSKDKKKREKLLIKKGLPVPGKDFDWPPPPTAPVEEKPELEPEPVVEKEPEPEPVPELEPEPESVLELKTEPEPKLAAKLPGDPLYSNWDNLSSKDKKKREKSLMKKGLPIPGKDFEWPPRHPALLLEDTGPQGAAEPEPEPTPEPVIEELGPRFGHSIQPGPELKKESPRPTSFPPQSERTVCAQSIAAGPSFLLSLLSNIRDTGAFSDLKIKCESSTFNAHCCIVCPQSSFFEKAIKDGSKEIKIINHSFVVEKMLDYLYRGDYDDYKLATEANGYLGQSSAPPRYVNAIMHVTAHEYDIGGLKDLAEKRLLSNLTHDWNDVDFIRLIKYVYAPQTPNNSTLQSIVAQFAARHVSTLREFTSFHEVLKRSHYFMYIFSDEMMERLVQLEKEVS</sequence>
<gene>
    <name evidence="3" type="ORF">BDV38DRAFT_288550</name>
</gene>
<dbReference type="PROSITE" id="PS50097">
    <property type="entry name" value="BTB"/>
    <property type="match status" value="1"/>
</dbReference>
<feature type="compositionally biased region" description="Basic and acidic residues" evidence="1">
    <location>
        <begin position="124"/>
        <end position="141"/>
    </location>
</feature>
<dbReference type="EMBL" id="ML743654">
    <property type="protein sequence ID" value="KAE8131606.1"/>
    <property type="molecule type" value="Genomic_DNA"/>
</dbReference>
<evidence type="ECO:0000259" key="2">
    <source>
        <dbReference type="PROSITE" id="PS50097"/>
    </source>
</evidence>
<dbReference type="Proteomes" id="UP000325672">
    <property type="component" value="Unassembled WGS sequence"/>
</dbReference>
<dbReference type="PANTHER" id="PTHR47843:SF5">
    <property type="entry name" value="BTB_POZ DOMAIN PROTEIN"/>
    <property type="match status" value="1"/>
</dbReference>
<dbReference type="Pfam" id="PF00651">
    <property type="entry name" value="BTB"/>
    <property type="match status" value="1"/>
</dbReference>
<dbReference type="InterPro" id="IPR000210">
    <property type="entry name" value="BTB/POZ_dom"/>
</dbReference>
<evidence type="ECO:0000313" key="3">
    <source>
        <dbReference type="EMBL" id="KAE8131606.1"/>
    </source>
</evidence>
<dbReference type="RefSeq" id="XP_031907669.1">
    <property type="nucleotide sequence ID" value="XM_032061057.1"/>
</dbReference>
<dbReference type="Gene3D" id="3.30.710.10">
    <property type="entry name" value="Potassium Channel Kv1.1, Chain A"/>
    <property type="match status" value="1"/>
</dbReference>
<feature type="domain" description="BTB" evidence="2">
    <location>
        <begin position="299"/>
        <end position="360"/>
    </location>
</feature>
<keyword evidence="4" id="KW-1185">Reference proteome</keyword>
<reference evidence="3 4" key="1">
    <citation type="submission" date="2019-04" db="EMBL/GenBank/DDBJ databases">
        <title>Friends and foes A comparative genomics study of 23 Aspergillus species from section Flavi.</title>
        <authorList>
            <consortium name="DOE Joint Genome Institute"/>
            <person name="Kjaerbolling I."/>
            <person name="Vesth T."/>
            <person name="Frisvad J.C."/>
            <person name="Nybo J.L."/>
            <person name="Theobald S."/>
            <person name="Kildgaard S."/>
            <person name="Isbrandt T."/>
            <person name="Kuo A."/>
            <person name="Sato A."/>
            <person name="Lyhne E.K."/>
            <person name="Kogle M.E."/>
            <person name="Wiebenga A."/>
            <person name="Kun R.S."/>
            <person name="Lubbers R.J."/>
            <person name="Makela M.R."/>
            <person name="Barry K."/>
            <person name="Chovatia M."/>
            <person name="Clum A."/>
            <person name="Daum C."/>
            <person name="Haridas S."/>
            <person name="He G."/>
            <person name="LaButti K."/>
            <person name="Lipzen A."/>
            <person name="Mondo S."/>
            <person name="Riley R."/>
            <person name="Salamov A."/>
            <person name="Simmons B.A."/>
            <person name="Magnuson J.K."/>
            <person name="Henrissat B."/>
            <person name="Mortensen U.H."/>
            <person name="Larsen T.O."/>
            <person name="Devries R.P."/>
            <person name="Grigoriev I.V."/>
            <person name="Machida M."/>
            <person name="Baker S.E."/>
            <person name="Andersen M.R."/>
        </authorList>
    </citation>
    <scope>NUCLEOTIDE SEQUENCE [LARGE SCALE GENOMIC DNA]</scope>
    <source>
        <strain evidence="3 4">CBS 117625</strain>
    </source>
</reference>
<feature type="region of interest" description="Disordered" evidence="1">
    <location>
        <begin position="47"/>
        <end position="209"/>
    </location>
</feature>
<evidence type="ECO:0000256" key="1">
    <source>
        <dbReference type="SAM" id="MobiDB-lite"/>
    </source>
</evidence>
<dbReference type="InterPro" id="IPR011333">
    <property type="entry name" value="SKP1/BTB/POZ_sf"/>
</dbReference>
<name>A0A5N6SA63_ASPPS</name>
<dbReference type="CDD" id="cd18186">
    <property type="entry name" value="BTB_POZ_ZBTB_KLHL-like"/>
    <property type="match status" value="1"/>
</dbReference>
<feature type="compositionally biased region" description="Pro residues" evidence="1">
    <location>
        <begin position="56"/>
        <end position="73"/>
    </location>
</feature>
<dbReference type="OrthoDB" id="6359816at2759"/>
<protein>
    <recommendedName>
        <fullName evidence="2">BTB domain-containing protein</fullName>
    </recommendedName>
</protein>
<dbReference type="SUPFAM" id="SSF54695">
    <property type="entry name" value="POZ domain"/>
    <property type="match status" value="1"/>
</dbReference>
<feature type="compositionally biased region" description="Basic and acidic residues" evidence="1">
    <location>
        <begin position="156"/>
        <end position="166"/>
    </location>
</feature>
<proteinExistence type="predicted"/>
<dbReference type="SMART" id="SM00225">
    <property type="entry name" value="BTB"/>
    <property type="match status" value="1"/>
</dbReference>
<dbReference type="PANTHER" id="PTHR47843">
    <property type="entry name" value="BTB DOMAIN-CONTAINING PROTEIN-RELATED"/>
    <property type="match status" value="1"/>
</dbReference>